<protein>
    <submittedName>
        <fullName evidence="1">Uncharacterized protein</fullName>
    </submittedName>
</protein>
<reference evidence="1 2" key="1">
    <citation type="submission" date="2014-11" db="EMBL/GenBank/DDBJ databases">
        <authorList>
            <person name="Wibberg Daniel"/>
        </authorList>
    </citation>
    <scope>NUCLEOTIDE SEQUENCE [LARGE SCALE GENOMIC DNA]</scope>
    <source>
        <strain evidence="1">Rhizoctonia solani AG1-IB 7/3/14</strain>
    </source>
</reference>
<evidence type="ECO:0000313" key="2">
    <source>
        <dbReference type="Proteomes" id="UP000059188"/>
    </source>
</evidence>
<organism evidence="1 2">
    <name type="scientific">Thanatephorus cucumeris (strain AG1-IB / isolate 7/3/14)</name>
    <name type="common">Lettuce bottom rot fungus</name>
    <name type="synonym">Rhizoctonia solani</name>
    <dbReference type="NCBI Taxonomy" id="1108050"/>
    <lineage>
        <taxon>Eukaryota</taxon>
        <taxon>Fungi</taxon>
        <taxon>Dikarya</taxon>
        <taxon>Basidiomycota</taxon>
        <taxon>Agaricomycotina</taxon>
        <taxon>Agaricomycetes</taxon>
        <taxon>Cantharellales</taxon>
        <taxon>Ceratobasidiaceae</taxon>
        <taxon>Rhizoctonia</taxon>
        <taxon>Rhizoctonia solani AG-1</taxon>
    </lineage>
</organism>
<evidence type="ECO:0000313" key="1">
    <source>
        <dbReference type="EMBL" id="CEL61028.1"/>
    </source>
</evidence>
<dbReference type="STRING" id="1108050.A0A0B7FXS6"/>
<name>A0A0B7FXS6_THACB</name>
<sequence length="497" mass="56164">MEEDILVIPERELENSRQPINRLPFEVLSRIFVLCRANKDRKRGCPDLFRVTVLPSICRYWRNAAFETKALWSLVTLSERPPFHFSALCLDRSGTTSPLDIEFELTSRLWRHIPDCKLDTRVKAVHGALTFIIAHGGVASRWRSLWLRTPGGQVKELDLHIAALKIIGMFPMPSLQYVELKCSVHDDNGKGQIRISSLPPKPLFCDPAPIRLRVAKLEWVPSSYLFANPNHLQLVSLSHLEIRFPADLPQLEHMHTLLCASPMLEVLLLDLRATRPHSPVDLIHLPRINFPGLRALGLSVNSRIRTPRWGHNLLLMIDAPNVESLQFQLEYSGADASQDRELIDYITRGTNPASPRPLFPSVTGLELSIDQDYTRLFEQFLTAYSQITILSLPRPTDAQLEALPIEPWLVPDLSYLIVYASPKSPLKAIIAERCGAGLPLKRVLVEIPPMPQSLVGRAESRIREQLQGLGTRIALSKSNDRARKVLGFVEDWDGGYT</sequence>
<keyword evidence="2" id="KW-1185">Reference proteome</keyword>
<accession>A0A0B7FXS6</accession>
<dbReference type="EMBL" id="LN679104">
    <property type="protein sequence ID" value="CEL61028.1"/>
    <property type="molecule type" value="Genomic_DNA"/>
</dbReference>
<proteinExistence type="predicted"/>
<dbReference type="AlphaFoldDB" id="A0A0B7FXS6"/>
<dbReference type="OrthoDB" id="2269034at2759"/>
<dbReference type="Proteomes" id="UP000059188">
    <property type="component" value="Unassembled WGS sequence"/>
</dbReference>
<gene>
    <name evidence="1" type="ORF">RSOLAG1IB_04268</name>
</gene>